<keyword evidence="2" id="KW-1185">Reference proteome</keyword>
<dbReference type="OrthoDB" id="10486720at2759"/>
<gene>
    <name evidence="1" type="ORF">ORAREDHAP_LOCUS6543</name>
</gene>
<dbReference type="AlphaFoldDB" id="A0A6J5W425"/>
<protein>
    <submittedName>
        <fullName evidence="1">Uncharacterized protein</fullName>
    </submittedName>
</protein>
<dbReference type="Proteomes" id="UP000507245">
    <property type="component" value="Unassembled WGS sequence"/>
</dbReference>
<evidence type="ECO:0000313" key="2">
    <source>
        <dbReference type="Proteomes" id="UP000507245"/>
    </source>
</evidence>
<sequence length="98" mass="11070">MESFGAIYGMAADEFKDCERRALLKLFWHREEPSPPGPPPPTFLWFMHAGMETEVKTKLMSAAHLARLNGLTRCRLVAVAEPEWPGGYCCCCNLHLTM</sequence>
<name>A0A6J5W425_PRUAR</name>
<accession>A0A6J5W425</accession>
<organism evidence="1 2">
    <name type="scientific">Prunus armeniaca</name>
    <name type="common">Apricot</name>
    <name type="synonym">Armeniaca vulgaris</name>
    <dbReference type="NCBI Taxonomy" id="36596"/>
    <lineage>
        <taxon>Eukaryota</taxon>
        <taxon>Viridiplantae</taxon>
        <taxon>Streptophyta</taxon>
        <taxon>Embryophyta</taxon>
        <taxon>Tracheophyta</taxon>
        <taxon>Spermatophyta</taxon>
        <taxon>Magnoliopsida</taxon>
        <taxon>eudicotyledons</taxon>
        <taxon>Gunneridae</taxon>
        <taxon>Pentapetalae</taxon>
        <taxon>rosids</taxon>
        <taxon>fabids</taxon>
        <taxon>Rosales</taxon>
        <taxon>Rosaceae</taxon>
        <taxon>Amygdaloideae</taxon>
        <taxon>Amygdaleae</taxon>
        <taxon>Prunus</taxon>
    </lineage>
</organism>
<evidence type="ECO:0000313" key="1">
    <source>
        <dbReference type="EMBL" id="CAB4295223.1"/>
    </source>
</evidence>
<proteinExistence type="predicted"/>
<dbReference type="EMBL" id="CAEKKB010000001">
    <property type="protein sequence ID" value="CAB4295223.1"/>
    <property type="molecule type" value="Genomic_DNA"/>
</dbReference>
<reference evidence="2" key="1">
    <citation type="journal article" date="2020" name="Genome Biol.">
        <title>Gamete binning: chromosome-level and haplotype-resolved genome assembly enabled by high-throughput single-cell sequencing of gamete genomes.</title>
        <authorList>
            <person name="Campoy J.A."/>
            <person name="Sun H."/>
            <person name="Goel M."/>
            <person name="Jiao W.-B."/>
            <person name="Folz-Donahue K."/>
            <person name="Wang N."/>
            <person name="Rubio M."/>
            <person name="Liu C."/>
            <person name="Kukat C."/>
            <person name="Ruiz D."/>
            <person name="Huettel B."/>
            <person name="Schneeberger K."/>
        </authorList>
    </citation>
    <scope>NUCLEOTIDE SEQUENCE [LARGE SCALE GENOMIC DNA]</scope>
    <source>
        <strain evidence="2">cv. Rojo Pasion</strain>
    </source>
</reference>